<gene>
    <name evidence="1" type="ORF">PMEA_00029969</name>
</gene>
<name>A0AAU9XTN3_9CNID</name>
<feature type="non-terminal residue" evidence="1">
    <location>
        <position position="1"/>
    </location>
</feature>
<dbReference type="EMBL" id="CALNXJ010000064">
    <property type="protein sequence ID" value="CAH3157434.1"/>
    <property type="molecule type" value="Genomic_DNA"/>
</dbReference>
<reference evidence="1 2" key="1">
    <citation type="submission" date="2022-05" db="EMBL/GenBank/DDBJ databases">
        <authorList>
            <consortium name="Genoscope - CEA"/>
            <person name="William W."/>
        </authorList>
    </citation>
    <scope>NUCLEOTIDE SEQUENCE [LARGE SCALE GENOMIC DNA]</scope>
</reference>
<evidence type="ECO:0008006" key="3">
    <source>
        <dbReference type="Google" id="ProtNLM"/>
    </source>
</evidence>
<organism evidence="1 2">
    <name type="scientific">Pocillopora meandrina</name>
    <dbReference type="NCBI Taxonomy" id="46732"/>
    <lineage>
        <taxon>Eukaryota</taxon>
        <taxon>Metazoa</taxon>
        <taxon>Cnidaria</taxon>
        <taxon>Anthozoa</taxon>
        <taxon>Hexacorallia</taxon>
        <taxon>Scleractinia</taxon>
        <taxon>Astrocoeniina</taxon>
        <taxon>Pocilloporidae</taxon>
        <taxon>Pocillopora</taxon>
    </lineage>
</organism>
<dbReference type="Proteomes" id="UP001159428">
    <property type="component" value="Unassembled WGS sequence"/>
</dbReference>
<keyword evidence="2" id="KW-1185">Reference proteome</keyword>
<protein>
    <recommendedName>
        <fullName evidence="3">Myb/SANT-like domain-containing protein</fullName>
    </recommendedName>
</protein>
<accession>A0AAU9XTN3</accession>
<sequence length="141" mass="16253">DDEQDNDETESDDTDDALQLFVEKGKGAIKKESARKSKWPEKVLDDFIDIVVSSNSYKRKLIFTHCKSQKNGPIYEKILEELNVRAFSRGEVIASTVPQLRSKFKKCVSVYKQAVLTQKSRHQNQEVSRVPWFWEVVSCSP</sequence>
<evidence type="ECO:0000313" key="1">
    <source>
        <dbReference type="EMBL" id="CAH3157434.1"/>
    </source>
</evidence>
<dbReference type="AlphaFoldDB" id="A0AAU9XTN3"/>
<evidence type="ECO:0000313" key="2">
    <source>
        <dbReference type="Proteomes" id="UP001159428"/>
    </source>
</evidence>
<comment type="caution">
    <text evidence="1">The sequence shown here is derived from an EMBL/GenBank/DDBJ whole genome shotgun (WGS) entry which is preliminary data.</text>
</comment>
<proteinExistence type="predicted"/>